<dbReference type="InterPro" id="IPR035513">
    <property type="entry name" value="Invertase/methylesterase_inhib"/>
</dbReference>
<evidence type="ECO:0000313" key="2">
    <source>
        <dbReference type="EMBL" id="CAI0445638.1"/>
    </source>
</evidence>
<gene>
    <name evidence="2" type="ORF">LITE_LOCUS28657</name>
</gene>
<dbReference type="EMBL" id="CAMGYJ010000007">
    <property type="protein sequence ID" value="CAI0445638.1"/>
    <property type="molecule type" value="Genomic_DNA"/>
</dbReference>
<protein>
    <recommendedName>
        <fullName evidence="1">Pectinesterase inhibitor domain-containing protein</fullName>
    </recommendedName>
</protein>
<feature type="domain" description="Pectinesterase inhibitor" evidence="1">
    <location>
        <begin position="11"/>
        <end position="65"/>
    </location>
</feature>
<accession>A0AAV0MHL9</accession>
<dbReference type="AlphaFoldDB" id="A0AAV0MHL9"/>
<dbReference type="Gene3D" id="1.20.140.40">
    <property type="entry name" value="Invertase/pectin methylesterase inhibitor family protein"/>
    <property type="match status" value="1"/>
</dbReference>
<evidence type="ECO:0000313" key="3">
    <source>
        <dbReference type="Proteomes" id="UP001154282"/>
    </source>
</evidence>
<organism evidence="2 3">
    <name type="scientific">Linum tenue</name>
    <dbReference type="NCBI Taxonomy" id="586396"/>
    <lineage>
        <taxon>Eukaryota</taxon>
        <taxon>Viridiplantae</taxon>
        <taxon>Streptophyta</taxon>
        <taxon>Embryophyta</taxon>
        <taxon>Tracheophyta</taxon>
        <taxon>Spermatophyta</taxon>
        <taxon>Magnoliopsida</taxon>
        <taxon>eudicotyledons</taxon>
        <taxon>Gunneridae</taxon>
        <taxon>Pentapetalae</taxon>
        <taxon>rosids</taxon>
        <taxon>fabids</taxon>
        <taxon>Malpighiales</taxon>
        <taxon>Linaceae</taxon>
        <taxon>Linum</taxon>
    </lineage>
</organism>
<proteinExistence type="predicted"/>
<dbReference type="InterPro" id="IPR006501">
    <property type="entry name" value="Pectinesterase_inhib_dom"/>
</dbReference>
<dbReference type="Pfam" id="PF04043">
    <property type="entry name" value="PMEI"/>
    <property type="match status" value="1"/>
</dbReference>
<dbReference type="Proteomes" id="UP001154282">
    <property type="component" value="Unassembled WGS sequence"/>
</dbReference>
<dbReference type="SUPFAM" id="SSF101148">
    <property type="entry name" value="Plant invertase/pectin methylesterase inhibitor"/>
    <property type="match status" value="1"/>
</dbReference>
<keyword evidence="3" id="KW-1185">Reference proteome</keyword>
<sequence length="79" mass="8811">MRQRGATRASGEAFRFQMSNVQTWMSVALTNEETCRKDVQGVGGGMAVYARAAEAKKYTSIALALAKRRPTTYNLLIFY</sequence>
<name>A0AAV0MHL9_9ROSI</name>
<comment type="caution">
    <text evidence="2">The sequence shown here is derived from an EMBL/GenBank/DDBJ whole genome shotgun (WGS) entry which is preliminary data.</text>
</comment>
<evidence type="ECO:0000259" key="1">
    <source>
        <dbReference type="Pfam" id="PF04043"/>
    </source>
</evidence>
<dbReference type="GO" id="GO:0004857">
    <property type="term" value="F:enzyme inhibitor activity"/>
    <property type="evidence" value="ECO:0007669"/>
    <property type="project" value="InterPro"/>
</dbReference>
<reference evidence="2" key="1">
    <citation type="submission" date="2022-08" db="EMBL/GenBank/DDBJ databases">
        <authorList>
            <person name="Gutierrez-Valencia J."/>
        </authorList>
    </citation>
    <scope>NUCLEOTIDE SEQUENCE</scope>
</reference>